<proteinExistence type="predicted"/>
<dbReference type="OrthoDB" id="5464673at2"/>
<dbReference type="STRING" id="651561.BBI00_12545"/>
<feature type="transmembrane region" description="Helical" evidence="1">
    <location>
        <begin position="6"/>
        <end position="29"/>
    </location>
</feature>
<dbReference type="AlphaFoldDB" id="A0A1B8ZU50"/>
<dbReference type="RefSeq" id="WP_065399087.1">
    <property type="nucleotide sequence ID" value="NZ_MAYG01000001.1"/>
</dbReference>
<sequence length="431" mass="50229">MKEVLYPTVVGIAFILIIVFSMIGANPFTKILLFFKRKKVVLSGQKKFSGPLHIFDESIQSEEIKAILPSEVLKKYSIVYEHSYKGFENSVIFKSSNEKWGALQFDPSTNEYRLIAEAVYDSMAFYPQNLLFEAVFSNKSSSGNTTRVFINNEGRIIKKITNYEYTRFDALGNLITFKNHQYGLLNSYFEEQIPCKYWKLTGIKKDLFIVTDNVKQQYLLINEKEEILYTTPFPGKIFESVCKEKLIVQEKNLYYLFDIITHEKTQLKYDLIYPISRLYDFTKWPVTRYITVTHLIDTSEDYDEYAIEPDTLMTRQGKYGIIYGDGEVCIPNIYDKMIQIHDDHFQVALGEFSFEIDDEKEEIISTGGKWGVVNTKNEIIVPIQYTNIYFHKHPLGYTAYEGGVSIGYHDFNEGIYWGVKDSKPVEFDFKE</sequence>
<evidence type="ECO:0000313" key="2">
    <source>
        <dbReference type="EMBL" id="OCA75113.1"/>
    </source>
</evidence>
<gene>
    <name evidence="2" type="ORF">BBI00_12545</name>
</gene>
<keyword evidence="1" id="KW-0812">Transmembrane</keyword>
<name>A0A1B8ZU50_9FLAO</name>
<evidence type="ECO:0000313" key="3">
    <source>
        <dbReference type="Proteomes" id="UP000093432"/>
    </source>
</evidence>
<organism evidence="2 3">
    <name type="scientific">Chryseobacterium arthrosphaerae</name>
    <dbReference type="NCBI Taxonomy" id="651561"/>
    <lineage>
        <taxon>Bacteria</taxon>
        <taxon>Pseudomonadati</taxon>
        <taxon>Bacteroidota</taxon>
        <taxon>Flavobacteriia</taxon>
        <taxon>Flavobacteriales</taxon>
        <taxon>Weeksellaceae</taxon>
        <taxon>Chryseobacterium group</taxon>
        <taxon>Chryseobacterium</taxon>
    </lineage>
</organism>
<accession>A0A1B8ZU50</accession>
<evidence type="ECO:0008006" key="4">
    <source>
        <dbReference type="Google" id="ProtNLM"/>
    </source>
</evidence>
<keyword evidence="1" id="KW-0472">Membrane</keyword>
<dbReference type="EMBL" id="MAYG01000001">
    <property type="protein sequence ID" value="OCA75113.1"/>
    <property type="molecule type" value="Genomic_DNA"/>
</dbReference>
<comment type="caution">
    <text evidence="2">The sequence shown here is derived from an EMBL/GenBank/DDBJ whole genome shotgun (WGS) entry which is preliminary data.</text>
</comment>
<evidence type="ECO:0000256" key="1">
    <source>
        <dbReference type="SAM" id="Phobius"/>
    </source>
</evidence>
<protein>
    <recommendedName>
        <fullName evidence="4">WG repeat-containing protein</fullName>
    </recommendedName>
</protein>
<reference evidence="3" key="1">
    <citation type="submission" date="2016-07" db="EMBL/GenBank/DDBJ databases">
        <authorList>
            <person name="Florea S."/>
            <person name="Webb J.S."/>
            <person name="Jaromczyk J."/>
            <person name="Schardl C.L."/>
        </authorList>
    </citation>
    <scope>NUCLEOTIDE SEQUENCE [LARGE SCALE GENOMIC DNA]</scope>
    <source>
        <strain evidence="3">CC-VM-7</strain>
    </source>
</reference>
<keyword evidence="1" id="KW-1133">Transmembrane helix</keyword>
<dbReference type="Proteomes" id="UP000093432">
    <property type="component" value="Unassembled WGS sequence"/>
</dbReference>